<name>A0ABZ2V2B2_9RHOB</name>
<protein>
    <submittedName>
        <fullName evidence="4">TetR/AcrR family transcriptional regulator</fullName>
    </submittedName>
</protein>
<evidence type="ECO:0000313" key="4">
    <source>
        <dbReference type="EMBL" id="WZC48067.1"/>
    </source>
</evidence>
<dbReference type="RefSeq" id="WP_341366186.1">
    <property type="nucleotide sequence ID" value="NZ_CP150951.2"/>
</dbReference>
<organism evidence="4 5">
    <name type="scientific">Yoonia phaeophyticola</name>
    <dbReference type="NCBI Taxonomy" id="3137369"/>
    <lineage>
        <taxon>Bacteria</taxon>
        <taxon>Pseudomonadati</taxon>
        <taxon>Pseudomonadota</taxon>
        <taxon>Alphaproteobacteria</taxon>
        <taxon>Rhodobacterales</taxon>
        <taxon>Paracoccaceae</taxon>
        <taxon>Yoonia</taxon>
    </lineage>
</organism>
<evidence type="ECO:0000256" key="2">
    <source>
        <dbReference type="PROSITE-ProRule" id="PRU00335"/>
    </source>
</evidence>
<dbReference type="InterPro" id="IPR009057">
    <property type="entry name" value="Homeodomain-like_sf"/>
</dbReference>
<sequence length="188" mass="20514">MPEVKRRGRPKKQSGGVDKAAVLRCAQSVLETHGLEKLTFRALAAKLGVTAMAAKYHVGSRDQLLSDLAAQIFEGIDAGDAGETPSAELRQLLVRYSELALKNADLVRFLLSNPNCMPKALGEFTTQVRRRTQAINHGDAGDVMLNLLIDYVHGFVFAADAAPTGVNLTLDNCMSSIDWLMDVMESRR</sequence>
<reference evidence="5" key="1">
    <citation type="submission" date="2024-04" db="EMBL/GenBank/DDBJ databases">
        <title>Phylogenomic analyses of a clade within the roseobacter group suggest taxonomic reassignments of species of the genera Aestuariivita, Citreicella, Loktanella, Nautella, Pelagibaca, Ruegeria, Thalassobius, Thiobacimonas and Tropicibacter, and the proposal o.</title>
        <authorList>
            <person name="Jeon C.O."/>
        </authorList>
    </citation>
    <scope>NUCLEOTIDE SEQUENCE [LARGE SCALE GENOMIC DNA]</scope>
    <source>
        <strain evidence="5">BS5-3</strain>
    </source>
</reference>
<feature type="DNA-binding region" description="H-T-H motif" evidence="2">
    <location>
        <begin position="39"/>
        <end position="58"/>
    </location>
</feature>
<feature type="domain" description="HTH tetR-type" evidence="3">
    <location>
        <begin position="16"/>
        <end position="76"/>
    </location>
</feature>
<keyword evidence="5" id="KW-1185">Reference proteome</keyword>
<keyword evidence="1 2" id="KW-0238">DNA-binding</keyword>
<dbReference type="Gene3D" id="1.10.357.10">
    <property type="entry name" value="Tetracycline Repressor, domain 2"/>
    <property type="match status" value="1"/>
</dbReference>
<dbReference type="Proteomes" id="UP001440612">
    <property type="component" value="Chromosome"/>
</dbReference>
<dbReference type="PROSITE" id="PS50977">
    <property type="entry name" value="HTH_TETR_2"/>
    <property type="match status" value="1"/>
</dbReference>
<dbReference type="EMBL" id="CP150951">
    <property type="protein sequence ID" value="WZC48067.1"/>
    <property type="molecule type" value="Genomic_DNA"/>
</dbReference>
<dbReference type="InterPro" id="IPR001647">
    <property type="entry name" value="HTH_TetR"/>
</dbReference>
<evidence type="ECO:0000259" key="3">
    <source>
        <dbReference type="PROSITE" id="PS50977"/>
    </source>
</evidence>
<evidence type="ECO:0000256" key="1">
    <source>
        <dbReference type="ARBA" id="ARBA00023125"/>
    </source>
</evidence>
<dbReference type="SUPFAM" id="SSF46689">
    <property type="entry name" value="Homeodomain-like"/>
    <property type="match status" value="1"/>
</dbReference>
<gene>
    <name evidence="4" type="ORF">AABB29_14430</name>
</gene>
<accession>A0ABZ2V2B2</accession>
<evidence type="ECO:0000313" key="5">
    <source>
        <dbReference type="Proteomes" id="UP001440612"/>
    </source>
</evidence>
<proteinExistence type="predicted"/>